<evidence type="ECO:0000313" key="3">
    <source>
        <dbReference type="Proteomes" id="UP000314294"/>
    </source>
</evidence>
<sequence length="34" mass="3405">MGEGSSSLSDTLGSSSPGKSCGRCGRMPMRDAAQ</sequence>
<accession>A0A4Z2DZX5</accession>
<proteinExistence type="predicted"/>
<feature type="compositionally biased region" description="Low complexity" evidence="1">
    <location>
        <begin position="1"/>
        <end position="16"/>
    </location>
</feature>
<gene>
    <name evidence="2" type="ORF">EYF80_067869</name>
</gene>
<keyword evidence="3" id="KW-1185">Reference proteome</keyword>
<evidence type="ECO:0000256" key="1">
    <source>
        <dbReference type="SAM" id="MobiDB-lite"/>
    </source>
</evidence>
<reference evidence="2 3" key="1">
    <citation type="submission" date="2019-03" db="EMBL/GenBank/DDBJ databases">
        <title>First draft genome of Liparis tanakae, snailfish: a comprehensive survey of snailfish specific genes.</title>
        <authorList>
            <person name="Kim W."/>
            <person name="Song I."/>
            <person name="Jeong J.-H."/>
            <person name="Kim D."/>
            <person name="Kim S."/>
            <person name="Ryu S."/>
            <person name="Song J.Y."/>
            <person name="Lee S.K."/>
        </authorList>
    </citation>
    <scope>NUCLEOTIDE SEQUENCE [LARGE SCALE GENOMIC DNA]</scope>
    <source>
        <tissue evidence="2">Muscle</tissue>
    </source>
</reference>
<comment type="caution">
    <text evidence="2">The sequence shown here is derived from an EMBL/GenBank/DDBJ whole genome shotgun (WGS) entry which is preliminary data.</text>
</comment>
<protein>
    <submittedName>
        <fullName evidence="2">Uncharacterized protein</fullName>
    </submittedName>
</protein>
<evidence type="ECO:0000313" key="2">
    <source>
        <dbReference type="EMBL" id="TNN22018.1"/>
    </source>
</evidence>
<feature type="region of interest" description="Disordered" evidence="1">
    <location>
        <begin position="1"/>
        <end position="34"/>
    </location>
</feature>
<dbReference type="AlphaFoldDB" id="A0A4Z2DZX5"/>
<dbReference type="Proteomes" id="UP000314294">
    <property type="component" value="Unassembled WGS sequence"/>
</dbReference>
<dbReference type="EMBL" id="SRLO01024630">
    <property type="protein sequence ID" value="TNN22018.1"/>
    <property type="molecule type" value="Genomic_DNA"/>
</dbReference>
<name>A0A4Z2DZX5_9TELE</name>
<organism evidence="2 3">
    <name type="scientific">Liparis tanakae</name>
    <name type="common">Tanaka's snailfish</name>
    <dbReference type="NCBI Taxonomy" id="230148"/>
    <lineage>
        <taxon>Eukaryota</taxon>
        <taxon>Metazoa</taxon>
        <taxon>Chordata</taxon>
        <taxon>Craniata</taxon>
        <taxon>Vertebrata</taxon>
        <taxon>Euteleostomi</taxon>
        <taxon>Actinopterygii</taxon>
        <taxon>Neopterygii</taxon>
        <taxon>Teleostei</taxon>
        <taxon>Neoteleostei</taxon>
        <taxon>Acanthomorphata</taxon>
        <taxon>Eupercaria</taxon>
        <taxon>Perciformes</taxon>
        <taxon>Cottioidei</taxon>
        <taxon>Cottales</taxon>
        <taxon>Liparidae</taxon>
        <taxon>Liparis</taxon>
    </lineage>
</organism>